<keyword evidence="1" id="KW-0812">Transmembrane</keyword>
<reference evidence="2 3" key="1">
    <citation type="submission" date="2017-03" db="EMBL/GenBank/DDBJ databases">
        <title>WGS assembly of Porphyra umbilicalis.</title>
        <authorList>
            <person name="Brawley S.H."/>
            <person name="Blouin N.A."/>
            <person name="Ficko-Blean E."/>
            <person name="Wheeler G.L."/>
            <person name="Lohr M."/>
            <person name="Goodson H.V."/>
            <person name="Jenkins J.W."/>
            <person name="Blaby-Haas C.E."/>
            <person name="Helliwell K.E."/>
            <person name="Chan C."/>
            <person name="Marriage T."/>
            <person name="Bhattacharya D."/>
            <person name="Klein A.S."/>
            <person name="Badis Y."/>
            <person name="Brodie J."/>
            <person name="Cao Y."/>
            <person name="Collen J."/>
            <person name="Dittami S.M."/>
            <person name="Gachon C.M."/>
            <person name="Green B.R."/>
            <person name="Karpowicz S."/>
            <person name="Kim J.W."/>
            <person name="Kudahl U."/>
            <person name="Lin S."/>
            <person name="Michel G."/>
            <person name="Mittag M."/>
            <person name="Olson B.J."/>
            <person name="Pangilinan J."/>
            <person name="Peng Y."/>
            <person name="Qiu H."/>
            <person name="Shu S."/>
            <person name="Singer J.T."/>
            <person name="Smith A.G."/>
            <person name="Sprecher B.N."/>
            <person name="Wagner V."/>
            <person name="Wang W."/>
            <person name="Wang Z.-Y."/>
            <person name="Yan J."/>
            <person name="Yarish C."/>
            <person name="Zoeuner-Riek S."/>
            <person name="Zhuang Y."/>
            <person name="Zou Y."/>
            <person name="Lindquist E.A."/>
            <person name="Grimwood J."/>
            <person name="Barry K."/>
            <person name="Rokhsar D.S."/>
            <person name="Schmutz J."/>
            <person name="Stiller J.W."/>
            <person name="Grossman A.R."/>
            <person name="Prochnik S.E."/>
        </authorList>
    </citation>
    <scope>NUCLEOTIDE SEQUENCE [LARGE SCALE GENOMIC DNA]</scope>
    <source>
        <strain evidence="2">4086291</strain>
    </source>
</reference>
<evidence type="ECO:0000313" key="3">
    <source>
        <dbReference type="Proteomes" id="UP000218209"/>
    </source>
</evidence>
<name>A0A1X6PCB2_PORUM</name>
<feature type="transmembrane region" description="Helical" evidence="1">
    <location>
        <begin position="40"/>
        <end position="64"/>
    </location>
</feature>
<evidence type="ECO:0000256" key="1">
    <source>
        <dbReference type="SAM" id="Phobius"/>
    </source>
</evidence>
<keyword evidence="3" id="KW-1185">Reference proteome</keyword>
<feature type="transmembrane region" description="Helical" evidence="1">
    <location>
        <begin position="167"/>
        <end position="194"/>
    </location>
</feature>
<proteinExistence type="predicted"/>
<feature type="transmembrane region" description="Helical" evidence="1">
    <location>
        <begin position="102"/>
        <end position="127"/>
    </location>
</feature>
<dbReference type="Proteomes" id="UP000218209">
    <property type="component" value="Unassembled WGS sequence"/>
</dbReference>
<keyword evidence="1" id="KW-1133">Transmembrane helix</keyword>
<organism evidence="2 3">
    <name type="scientific">Porphyra umbilicalis</name>
    <name type="common">Purple laver</name>
    <name type="synonym">Red alga</name>
    <dbReference type="NCBI Taxonomy" id="2786"/>
    <lineage>
        <taxon>Eukaryota</taxon>
        <taxon>Rhodophyta</taxon>
        <taxon>Bangiophyceae</taxon>
        <taxon>Bangiales</taxon>
        <taxon>Bangiaceae</taxon>
        <taxon>Porphyra</taxon>
    </lineage>
</organism>
<dbReference type="EMBL" id="KV918811">
    <property type="protein sequence ID" value="OSX78508.1"/>
    <property type="molecule type" value="Genomic_DNA"/>
</dbReference>
<feature type="transmembrane region" description="Helical" evidence="1">
    <location>
        <begin position="71"/>
        <end position="96"/>
    </location>
</feature>
<feature type="transmembrane region" description="Helical" evidence="1">
    <location>
        <begin position="134"/>
        <end position="161"/>
    </location>
</feature>
<feature type="transmembrane region" description="Helical" evidence="1">
    <location>
        <begin position="201"/>
        <end position="234"/>
    </location>
</feature>
<gene>
    <name evidence="2" type="ORF">BU14_0107s0016</name>
</gene>
<protein>
    <submittedName>
        <fullName evidence="2">Uncharacterized protein</fullName>
    </submittedName>
</protein>
<accession>A0A1X6PCB2</accession>
<sequence length="414" mass="40714">MFRPNSRLPPVSRTYCGCHQCLAPIAAFTGVSHPSWLQEAVAAVVPGAVAVVAVAVVAVAVVAVAVVAVAVVAVAVVAVAVVAVAVVAVAVVAVAVVAVAVVAVAVVAVAVVAVAVVAVAVVAVAVVAVAVVAVAVVAVAVVAVAVVAVAVVAVAVVAVAVVAVAVVAVAIVAVAVVAAAVGAVAVGAVAVGAVAVGAVAVVAVVVVAVVVVAVVAAAVVVEAVVVVAVVVVAVGGRRLCAHCCVRSASAPFSNVGSHPPSPPPVRVPVLANFPFRLGGGGSPRVPVLPELRCWLPPHLRTRGCPWTRWYPRLWRRSTGRWATPPVASWLPPTSMWVRGNGHPCGGPARLRALAFLPPPPALTRRGAGLWAASWGGGGRGKNADGEGEQEGYSTSLASFVGLRVSHTCSVCLIS</sequence>
<dbReference type="AlphaFoldDB" id="A0A1X6PCB2"/>
<keyword evidence="1" id="KW-0472">Membrane</keyword>
<evidence type="ECO:0000313" key="2">
    <source>
        <dbReference type="EMBL" id="OSX78508.1"/>
    </source>
</evidence>